<reference evidence="1 2" key="1">
    <citation type="journal article" date="2016" name="Nat. Commun.">
        <title>Thousands of microbial genomes shed light on interconnected biogeochemical processes in an aquifer system.</title>
        <authorList>
            <person name="Anantharaman K."/>
            <person name="Brown C.T."/>
            <person name="Hug L.A."/>
            <person name="Sharon I."/>
            <person name="Castelle C.J."/>
            <person name="Probst A.J."/>
            <person name="Thomas B.C."/>
            <person name="Singh A."/>
            <person name="Wilkins M.J."/>
            <person name="Karaoz U."/>
            <person name="Brodie E.L."/>
            <person name="Williams K.H."/>
            <person name="Hubbard S.S."/>
            <person name="Banfield J.F."/>
        </authorList>
    </citation>
    <scope>NUCLEOTIDE SEQUENCE [LARGE SCALE GENOMIC DNA]</scope>
</reference>
<dbReference type="SUPFAM" id="SSF63446">
    <property type="entry name" value="Type I dockerin domain"/>
    <property type="match status" value="1"/>
</dbReference>
<dbReference type="GO" id="GO:0000272">
    <property type="term" value="P:polysaccharide catabolic process"/>
    <property type="evidence" value="ECO:0007669"/>
    <property type="project" value="InterPro"/>
</dbReference>
<organism evidence="1 2">
    <name type="scientific">Candidatus Nomurabacteria bacterium RIFCSPLOWO2_12_FULL_44_11</name>
    <dbReference type="NCBI Taxonomy" id="1801796"/>
    <lineage>
        <taxon>Bacteria</taxon>
        <taxon>Candidatus Nomuraibacteriota</taxon>
    </lineage>
</organism>
<dbReference type="Proteomes" id="UP000178645">
    <property type="component" value="Unassembled WGS sequence"/>
</dbReference>
<proteinExistence type="predicted"/>
<evidence type="ECO:0008006" key="3">
    <source>
        <dbReference type="Google" id="ProtNLM"/>
    </source>
</evidence>
<sequence length="164" mass="17800">MIQKFIFYFCLIIFFILGTVNTVSARDLTSASFIVRDPVIGAGGGYATSGSFRMFQSLDPVLIGVNASTSFLGHFGFLYFQDDVAPAPVSTPAGGGGGGDLVSVTRCGRIADFNCDGRVNLLDFSILLYYTDKSGTVIVPYDLSANGRIDLMDISIMFYHWDEE</sequence>
<gene>
    <name evidence="1" type="ORF">A3G53_01950</name>
</gene>
<dbReference type="InterPro" id="IPR036439">
    <property type="entry name" value="Dockerin_dom_sf"/>
</dbReference>
<dbReference type="AlphaFoldDB" id="A0A1F6Y362"/>
<dbReference type="InterPro" id="IPR018247">
    <property type="entry name" value="EF_Hand_1_Ca_BS"/>
</dbReference>
<dbReference type="PROSITE" id="PS00018">
    <property type="entry name" value="EF_HAND_1"/>
    <property type="match status" value="2"/>
</dbReference>
<comment type="caution">
    <text evidence="1">The sequence shown here is derived from an EMBL/GenBank/DDBJ whole genome shotgun (WGS) entry which is preliminary data.</text>
</comment>
<evidence type="ECO:0000313" key="2">
    <source>
        <dbReference type="Proteomes" id="UP000178645"/>
    </source>
</evidence>
<protein>
    <recommendedName>
        <fullName evidence="3">Dockerin domain-containing protein</fullName>
    </recommendedName>
</protein>
<dbReference type="Gene3D" id="1.10.1330.10">
    <property type="entry name" value="Dockerin domain"/>
    <property type="match status" value="1"/>
</dbReference>
<accession>A0A1F6Y362</accession>
<dbReference type="EMBL" id="MFVU01000034">
    <property type="protein sequence ID" value="OGJ00818.1"/>
    <property type="molecule type" value="Genomic_DNA"/>
</dbReference>
<evidence type="ECO:0000313" key="1">
    <source>
        <dbReference type="EMBL" id="OGJ00818.1"/>
    </source>
</evidence>
<name>A0A1F6Y362_9BACT</name>